<proteinExistence type="predicted"/>
<organism evidence="3 4">
    <name type="scientific">Strongyloides venezuelensis</name>
    <name type="common">Threadworm</name>
    <dbReference type="NCBI Taxonomy" id="75913"/>
    <lineage>
        <taxon>Eukaryota</taxon>
        <taxon>Metazoa</taxon>
        <taxon>Ecdysozoa</taxon>
        <taxon>Nematoda</taxon>
        <taxon>Chromadorea</taxon>
        <taxon>Rhabditida</taxon>
        <taxon>Tylenchina</taxon>
        <taxon>Panagrolaimomorpha</taxon>
        <taxon>Strongyloidoidea</taxon>
        <taxon>Strongyloididae</taxon>
        <taxon>Strongyloides</taxon>
    </lineage>
</organism>
<dbReference type="WBParaSite" id="SVE_0905300.1">
    <property type="protein sequence ID" value="SVE_0905300.1"/>
    <property type="gene ID" value="SVE_0905300"/>
</dbReference>
<feature type="chain" id="PRO_5005330063" evidence="2">
    <location>
        <begin position="17"/>
        <end position="174"/>
    </location>
</feature>
<evidence type="ECO:0000313" key="3">
    <source>
        <dbReference type="Proteomes" id="UP000035680"/>
    </source>
</evidence>
<reference evidence="3" key="1">
    <citation type="submission" date="2014-07" db="EMBL/GenBank/DDBJ databases">
        <authorList>
            <person name="Martin A.A"/>
            <person name="De Silva N."/>
        </authorList>
    </citation>
    <scope>NUCLEOTIDE SEQUENCE</scope>
</reference>
<reference evidence="4" key="2">
    <citation type="submission" date="2015-08" db="UniProtKB">
        <authorList>
            <consortium name="WormBaseParasite"/>
        </authorList>
    </citation>
    <scope>IDENTIFICATION</scope>
</reference>
<name>A0A0K0FJH9_STRVS</name>
<feature type="transmembrane region" description="Helical" evidence="1">
    <location>
        <begin position="118"/>
        <end position="144"/>
    </location>
</feature>
<dbReference type="SUPFAM" id="SSF81321">
    <property type="entry name" value="Family A G protein-coupled receptor-like"/>
    <property type="match status" value="1"/>
</dbReference>
<protein>
    <submittedName>
        <fullName evidence="4">Serpentine receptor class gamma</fullName>
    </submittedName>
</protein>
<feature type="transmembrane region" description="Helical" evidence="1">
    <location>
        <begin position="42"/>
        <end position="67"/>
    </location>
</feature>
<accession>A0A0K0FJH9</accession>
<sequence>MLVLFILLSVLIGIGTIPFQPSYKKFDLVDLFVPYYKNEKFIYYQIFYSIFLFGIIFIAICTFNILVILKLMEHRETGNKYKKDSIYIANSIFVFISLTFAEASFVCRLIVAHYQSKLLFYLCIFLYNLAFDLTSIGDFYFLIFTSNELRHRIRNFFRFSKKKAKVDAKVVRLV</sequence>
<keyword evidence="3" id="KW-1185">Reference proteome</keyword>
<feature type="signal peptide" evidence="2">
    <location>
        <begin position="1"/>
        <end position="16"/>
    </location>
</feature>
<evidence type="ECO:0000256" key="2">
    <source>
        <dbReference type="SAM" id="SignalP"/>
    </source>
</evidence>
<dbReference type="Gene3D" id="1.20.1070.10">
    <property type="entry name" value="Rhodopsin 7-helix transmembrane proteins"/>
    <property type="match status" value="1"/>
</dbReference>
<keyword evidence="1" id="KW-0472">Membrane</keyword>
<dbReference type="AlphaFoldDB" id="A0A0K0FJH9"/>
<keyword evidence="1" id="KW-0812">Transmembrane</keyword>
<keyword evidence="1" id="KW-1133">Transmembrane helix</keyword>
<dbReference type="Proteomes" id="UP000035680">
    <property type="component" value="Unassembled WGS sequence"/>
</dbReference>
<evidence type="ECO:0000256" key="1">
    <source>
        <dbReference type="SAM" id="Phobius"/>
    </source>
</evidence>
<evidence type="ECO:0000313" key="4">
    <source>
        <dbReference type="WBParaSite" id="SVE_0905300.1"/>
    </source>
</evidence>
<feature type="transmembrane region" description="Helical" evidence="1">
    <location>
        <begin position="87"/>
        <end position="112"/>
    </location>
</feature>
<keyword evidence="2" id="KW-0732">Signal</keyword>